<accession>A0A853IGA6</accession>
<dbReference type="Gene3D" id="3.40.640.10">
    <property type="entry name" value="Type I PLP-dependent aspartate aminotransferase-like (Major domain)"/>
    <property type="match status" value="1"/>
</dbReference>
<organism evidence="9 10">
    <name type="scientific">Spartinivicinus marinus</name>
    <dbReference type="NCBI Taxonomy" id="2994442"/>
    <lineage>
        <taxon>Bacteria</taxon>
        <taxon>Pseudomonadati</taxon>
        <taxon>Pseudomonadota</taxon>
        <taxon>Gammaproteobacteria</taxon>
        <taxon>Oceanospirillales</taxon>
        <taxon>Zooshikellaceae</taxon>
        <taxon>Spartinivicinus</taxon>
    </lineage>
</organism>
<comment type="caution">
    <text evidence="9">The sequence shown here is derived from an EMBL/GenBank/DDBJ whole genome shotgun (WGS) entry which is preliminary data.</text>
</comment>
<dbReference type="Proteomes" id="UP000569732">
    <property type="component" value="Unassembled WGS sequence"/>
</dbReference>
<dbReference type="InterPro" id="IPR011282">
    <property type="entry name" value="2am3keto_CoA_ligase"/>
</dbReference>
<dbReference type="AlphaFoldDB" id="A0A853IGA6"/>
<comment type="function">
    <text evidence="7">Catalyzes the cleavage of 2-amino-3-ketobutyrate to glycine and acetyl-CoA.</text>
</comment>
<dbReference type="InterPro" id="IPR004839">
    <property type="entry name" value="Aminotransferase_I/II_large"/>
</dbReference>
<dbReference type="HAMAP" id="MF_00985">
    <property type="entry name" value="2am3keto_CoA_ligase"/>
    <property type="match status" value="1"/>
</dbReference>
<feature type="binding site" evidence="7">
    <location>
        <begin position="274"/>
        <end position="275"/>
    </location>
    <ligand>
        <name>pyridoxal 5'-phosphate</name>
        <dbReference type="ChEBI" id="CHEBI:597326"/>
        <note>ligand shared between dimeric partners</note>
    </ligand>
</feature>
<dbReference type="NCBIfam" id="TIGR01822">
    <property type="entry name" value="2am3keto_CoA"/>
    <property type="match status" value="1"/>
</dbReference>
<dbReference type="InterPro" id="IPR050087">
    <property type="entry name" value="AON_synthase_class-II"/>
</dbReference>
<feature type="modified residue" description="N6-(pyridoxal phosphate)lysine" evidence="7">
    <location>
        <position position="244"/>
    </location>
</feature>
<keyword evidence="5 7" id="KW-0663">Pyridoxal phosphate</keyword>
<comment type="pathway">
    <text evidence="1">Cofactor biosynthesis; biotin biosynthesis.</text>
</comment>
<dbReference type="RefSeq" id="WP_180570521.1">
    <property type="nucleotide sequence ID" value="NZ_JACCKB010000043.1"/>
</dbReference>
<feature type="domain" description="Aminotransferase class I/classII large" evidence="8">
    <location>
        <begin position="43"/>
        <end position="386"/>
    </location>
</feature>
<sequence>MNQAFLDHLSSELGNIKSEGLFKGERVISSQQQAEIEVASGERVLNFCANNYLGLANHPRLIEAAQKGLDRYGFGVASVRFICGTQDIHKSLEAKLSEFLGMEDTILYSSCFDANGGLFETILGSEDAVISDALNHASIIDGVRLCKAKRFRYANNDMADLETQLKAADEVGARFKLIVTDGVFSMDGIIADLKSVCDLADKYNALVMVDDSHAVGFVGENGRGSHEYAGVIDRIDIITGTLGKALGGASGGYTSGRKEIIDILRQRSRPYLFSNSLAPSIAAASIEVLAMLKEGTELRARLWDNAAYFRAEMEKAGFTLAGKDHAIIPVMIGDAALAAKMADMMLEKGIYVIGFSYPVVPKGHARIRTQISAGHTKQQIDKAVAAFIEVGKALNII</sequence>
<evidence type="ECO:0000256" key="4">
    <source>
        <dbReference type="ARBA" id="ARBA00022679"/>
    </source>
</evidence>
<dbReference type="PANTHER" id="PTHR13693:SF102">
    <property type="entry name" value="2-AMINO-3-KETOBUTYRATE COENZYME A LIGASE, MITOCHONDRIAL"/>
    <property type="match status" value="1"/>
</dbReference>
<feature type="binding site" description="in other chain" evidence="7">
    <location>
        <begin position="241"/>
        <end position="244"/>
    </location>
    <ligand>
        <name>pyridoxal 5'-phosphate</name>
        <dbReference type="ChEBI" id="CHEBI:597326"/>
        <note>ligand shared between dimeric partners</note>
    </ligand>
</feature>
<dbReference type="CDD" id="cd06454">
    <property type="entry name" value="KBL_like"/>
    <property type="match status" value="1"/>
</dbReference>
<dbReference type="InterPro" id="IPR015422">
    <property type="entry name" value="PyrdxlP-dep_Trfase_small"/>
</dbReference>
<dbReference type="UniPathway" id="UPA00046">
    <property type="reaction ID" value="UER00506"/>
</dbReference>
<dbReference type="Gene3D" id="3.90.1150.10">
    <property type="entry name" value="Aspartate Aminotransferase, domain 1"/>
    <property type="match status" value="1"/>
</dbReference>
<protein>
    <recommendedName>
        <fullName evidence="7">2-amino-3-ketobutyrate coenzyme A ligase</fullName>
        <shortName evidence="7">AKB ligase</shortName>
        <ecNumber evidence="7">2.3.1.29</ecNumber>
    </recommendedName>
    <alternativeName>
        <fullName evidence="7">Glycine acetyltransferase</fullName>
    </alternativeName>
</protein>
<feature type="binding site" evidence="7">
    <location>
        <position position="136"/>
    </location>
    <ligand>
        <name>substrate</name>
    </ligand>
</feature>
<dbReference type="EMBL" id="JACCKB010000043">
    <property type="protein sequence ID" value="NYZ68517.1"/>
    <property type="molecule type" value="Genomic_DNA"/>
</dbReference>
<dbReference type="FunFam" id="3.40.640.10:FF:000006">
    <property type="entry name" value="5-aminolevulinate synthase, mitochondrial"/>
    <property type="match status" value="1"/>
</dbReference>
<comment type="catalytic activity">
    <reaction evidence="7">
        <text>glycine + acetyl-CoA = (2S)-2-amino-3-oxobutanoate + CoA</text>
        <dbReference type="Rhea" id="RHEA:20736"/>
        <dbReference type="ChEBI" id="CHEBI:57287"/>
        <dbReference type="ChEBI" id="CHEBI:57288"/>
        <dbReference type="ChEBI" id="CHEBI:57305"/>
        <dbReference type="ChEBI" id="CHEBI:78948"/>
        <dbReference type="EC" id="2.3.1.29"/>
    </reaction>
</comment>
<dbReference type="PROSITE" id="PS00599">
    <property type="entry name" value="AA_TRANSFER_CLASS_2"/>
    <property type="match status" value="1"/>
</dbReference>
<evidence type="ECO:0000256" key="6">
    <source>
        <dbReference type="ARBA" id="ARBA00023315"/>
    </source>
</evidence>
<keyword evidence="10" id="KW-1185">Reference proteome</keyword>
<evidence type="ECO:0000259" key="8">
    <source>
        <dbReference type="Pfam" id="PF00155"/>
    </source>
</evidence>
<evidence type="ECO:0000313" key="10">
    <source>
        <dbReference type="Proteomes" id="UP000569732"/>
    </source>
</evidence>
<evidence type="ECO:0000256" key="3">
    <source>
        <dbReference type="ARBA" id="ARBA00010008"/>
    </source>
</evidence>
<comment type="subunit">
    <text evidence="7">Homodimer.</text>
</comment>
<evidence type="ECO:0000256" key="7">
    <source>
        <dbReference type="HAMAP-Rule" id="MF_00985"/>
    </source>
</evidence>
<dbReference type="GO" id="GO:0019518">
    <property type="term" value="P:L-threonine catabolic process to glycine"/>
    <property type="evidence" value="ECO:0007669"/>
    <property type="project" value="UniProtKB-UniRule"/>
</dbReference>
<dbReference type="GO" id="GO:0008890">
    <property type="term" value="F:glycine C-acetyltransferase activity"/>
    <property type="evidence" value="ECO:0007669"/>
    <property type="project" value="UniProtKB-UniRule"/>
</dbReference>
<reference evidence="9 10" key="1">
    <citation type="submission" date="2020-07" db="EMBL/GenBank/DDBJ databases">
        <title>Endozoicomonas sp. nov., isolated from sediment.</title>
        <authorList>
            <person name="Gu T."/>
        </authorList>
    </citation>
    <scope>NUCLEOTIDE SEQUENCE [LARGE SCALE GENOMIC DNA]</scope>
    <source>
        <strain evidence="9 10">SM1973</strain>
    </source>
</reference>
<dbReference type="PANTHER" id="PTHR13693">
    <property type="entry name" value="CLASS II AMINOTRANSFERASE/8-AMINO-7-OXONONANOATE SYNTHASE"/>
    <property type="match status" value="1"/>
</dbReference>
<feature type="binding site" description="in other chain" evidence="7">
    <location>
        <begin position="210"/>
        <end position="213"/>
    </location>
    <ligand>
        <name>pyridoxal 5'-phosphate</name>
        <dbReference type="ChEBI" id="CHEBI:597326"/>
        <note>ligand shared between dimeric partners</note>
    </ligand>
</feature>
<comment type="cofactor">
    <cofactor evidence="7">
        <name>pyridoxal 5'-phosphate</name>
        <dbReference type="ChEBI" id="CHEBI:597326"/>
    </cofactor>
    <text evidence="7">Binds 1 pyridoxal phosphate per subunit.</text>
</comment>
<dbReference type="GO" id="GO:0030170">
    <property type="term" value="F:pyridoxal phosphate binding"/>
    <property type="evidence" value="ECO:0007669"/>
    <property type="project" value="UniProtKB-UniRule"/>
</dbReference>
<comment type="pathway">
    <text evidence="7">Amino-acid degradation; L-threonine degradation via oxydo-reductase pathway; glycine from L-threonine: step 2/2.</text>
</comment>
<evidence type="ECO:0000313" key="9">
    <source>
        <dbReference type="EMBL" id="NYZ68517.1"/>
    </source>
</evidence>
<comment type="similarity">
    <text evidence="3">Belongs to the class-II pyridoxal-phosphate-dependent aminotransferase family. BioF subfamily.</text>
</comment>
<evidence type="ECO:0000256" key="2">
    <source>
        <dbReference type="ARBA" id="ARBA00005029"/>
    </source>
</evidence>
<dbReference type="InterPro" id="IPR015421">
    <property type="entry name" value="PyrdxlP-dep_Trfase_major"/>
</dbReference>
<dbReference type="InterPro" id="IPR015424">
    <property type="entry name" value="PyrdxlP-dep_Trfase"/>
</dbReference>
<evidence type="ECO:0000256" key="5">
    <source>
        <dbReference type="ARBA" id="ARBA00022898"/>
    </source>
</evidence>
<name>A0A853IGA6_9GAMM</name>
<comment type="pathway">
    <text evidence="2">Porphyrin-containing compound metabolism; protoporphyrin-IX biosynthesis; 5-aminolevulinate from glycine: step 1/1.</text>
</comment>
<feature type="binding site" description="in other chain" evidence="7">
    <location>
        <position position="185"/>
    </location>
    <ligand>
        <name>pyridoxal 5'-phosphate</name>
        <dbReference type="ChEBI" id="CHEBI:597326"/>
        <note>ligand shared between dimeric partners</note>
    </ligand>
</feature>
<evidence type="ECO:0000256" key="1">
    <source>
        <dbReference type="ARBA" id="ARBA00004746"/>
    </source>
</evidence>
<dbReference type="FunFam" id="3.90.1150.10:FF:000004">
    <property type="entry name" value="2-amino-3-ketobutyrate coenzyme A ligase"/>
    <property type="match status" value="1"/>
</dbReference>
<keyword evidence="4 7" id="KW-0808">Transferase</keyword>
<dbReference type="EC" id="2.3.1.29" evidence="7"/>
<dbReference type="SUPFAM" id="SSF53383">
    <property type="entry name" value="PLP-dependent transferases"/>
    <property type="match status" value="1"/>
</dbReference>
<dbReference type="Pfam" id="PF00155">
    <property type="entry name" value="Aminotran_1_2"/>
    <property type="match status" value="1"/>
</dbReference>
<gene>
    <name evidence="7" type="primary">kbl</name>
    <name evidence="9" type="ORF">H0A36_21110</name>
</gene>
<feature type="binding site" description="in other chain" evidence="7">
    <location>
        <begin position="111"/>
        <end position="112"/>
    </location>
    <ligand>
        <name>pyridoxal 5'-phosphate</name>
        <dbReference type="ChEBI" id="CHEBI:597326"/>
        <note>ligand shared between dimeric partners</note>
    </ligand>
</feature>
<dbReference type="GO" id="GO:0005829">
    <property type="term" value="C:cytosol"/>
    <property type="evidence" value="ECO:0007669"/>
    <property type="project" value="TreeGrafter"/>
</dbReference>
<proteinExistence type="inferred from homology"/>
<dbReference type="InterPro" id="IPR001917">
    <property type="entry name" value="Aminotrans_II_pyridoxalP_BS"/>
</dbReference>
<dbReference type="NCBIfam" id="NF005394">
    <property type="entry name" value="PRK06939.1"/>
    <property type="match status" value="1"/>
</dbReference>
<feature type="binding site" evidence="7">
    <location>
        <position position="368"/>
    </location>
    <ligand>
        <name>substrate</name>
    </ligand>
</feature>
<keyword evidence="6 7" id="KW-0012">Acyltransferase</keyword>